<dbReference type="SUPFAM" id="SSF48452">
    <property type="entry name" value="TPR-like"/>
    <property type="match status" value="1"/>
</dbReference>
<feature type="domain" description="Ancillary SecYEG translocon subunit/Cell division coordinator CpoB TPR" evidence="10">
    <location>
        <begin position="15"/>
        <end position="212"/>
    </location>
</feature>
<dbReference type="Proteomes" id="UP000094291">
    <property type="component" value="Unassembled WGS sequence"/>
</dbReference>
<dbReference type="PIRSF" id="PIRSF006170">
    <property type="entry name" value="YfgM"/>
    <property type="match status" value="1"/>
</dbReference>
<keyword evidence="2" id="KW-1003">Cell membrane</keyword>
<name>A0A1E2V5Y4_9GAMM</name>
<sequence length="217" mass="23705">MADLRSEEEQLEAFKHWWQSNGKSLIAGITIAVAGIGGWKAWETYNTQRAEAASALYQQLTTVIQQPASDQRNKEANALVEKLTGEYDGSIYADYADLFAARIAVEQKDYAAATGYLRHALKHSQVDTIQLVARLRLARVLKAQAKPDEALALLNGVETGSFEAEYDALKGDLLVATGKEEEARAAYNKALTASREQGQSDPTLQMKIDNLGSQGDA</sequence>
<protein>
    <recommendedName>
        <fullName evidence="8">Ancillary SecYEG translocon subunit</fullName>
    </recommendedName>
</protein>
<dbReference type="PANTHER" id="PTHR38035:SF1">
    <property type="entry name" value="ANCILLARY SECYEG TRANSLOCON SUBUNIT"/>
    <property type="match status" value="1"/>
</dbReference>
<evidence type="ECO:0000313" key="11">
    <source>
        <dbReference type="EMBL" id="ODC02323.1"/>
    </source>
</evidence>
<dbReference type="Gene3D" id="1.25.40.10">
    <property type="entry name" value="Tetratricopeptide repeat domain"/>
    <property type="match status" value="1"/>
</dbReference>
<keyword evidence="4" id="KW-1133">Transmembrane helix</keyword>
<keyword evidence="12" id="KW-1185">Reference proteome</keyword>
<evidence type="ECO:0000259" key="10">
    <source>
        <dbReference type="Pfam" id="PF09976"/>
    </source>
</evidence>
<evidence type="ECO:0000256" key="5">
    <source>
        <dbReference type="ARBA" id="ARBA00023136"/>
    </source>
</evidence>
<comment type="caution">
    <text evidence="11">The sequence shown here is derived from an EMBL/GenBank/DDBJ whole genome shotgun (WGS) entry which is preliminary data.</text>
</comment>
<dbReference type="InterPro" id="IPR018704">
    <property type="entry name" value="SecYEG/CpoB_TPR"/>
</dbReference>
<evidence type="ECO:0000256" key="6">
    <source>
        <dbReference type="ARBA" id="ARBA00023186"/>
    </source>
</evidence>
<dbReference type="RefSeq" id="WP_068996707.1">
    <property type="nucleotide sequence ID" value="NZ_MDTQ01000001.1"/>
</dbReference>
<dbReference type="AlphaFoldDB" id="A0A1E2V5Y4"/>
<keyword evidence="3" id="KW-0812">Transmembrane</keyword>
<comment type="similarity">
    <text evidence="7">Belongs to the YfgM family.</text>
</comment>
<dbReference type="GO" id="GO:0005886">
    <property type="term" value="C:plasma membrane"/>
    <property type="evidence" value="ECO:0007669"/>
    <property type="project" value="UniProtKB-SubCell"/>
</dbReference>
<evidence type="ECO:0000256" key="3">
    <source>
        <dbReference type="ARBA" id="ARBA00022692"/>
    </source>
</evidence>
<dbReference type="PANTHER" id="PTHR38035">
    <property type="entry name" value="UPF0070 PROTEIN YFGM"/>
    <property type="match status" value="1"/>
</dbReference>
<keyword evidence="5" id="KW-0472">Membrane</keyword>
<organism evidence="11 12">
    <name type="scientific">Terasakiispira papahanaumokuakeensis</name>
    <dbReference type="NCBI Taxonomy" id="197479"/>
    <lineage>
        <taxon>Bacteria</taxon>
        <taxon>Pseudomonadati</taxon>
        <taxon>Pseudomonadota</taxon>
        <taxon>Gammaproteobacteria</taxon>
        <taxon>Oceanospirillales</taxon>
        <taxon>Terasakiispira</taxon>
    </lineage>
</organism>
<dbReference type="InterPro" id="IPR011990">
    <property type="entry name" value="TPR-like_helical_dom_sf"/>
</dbReference>
<evidence type="ECO:0000256" key="2">
    <source>
        <dbReference type="ARBA" id="ARBA00022475"/>
    </source>
</evidence>
<evidence type="ECO:0000256" key="7">
    <source>
        <dbReference type="ARBA" id="ARBA00024197"/>
    </source>
</evidence>
<evidence type="ECO:0000256" key="9">
    <source>
        <dbReference type="SAM" id="MobiDB-lite"/>
    </source>
</evidence>
<gene>
    <name evidence="11" type="ORF">BFW38_00955</name>
</gene>
<evidence type="ECO:0000256" key="8">
    <source>
        <dbReference type="ARBA" id="ARBA00024235"/>
    </source>
</evidence>
<feature type="region of interest" description="Disordered" evidence="9">
    <location>
        <begin position="191"/>
        <end position="217"/>
    </location>
</feature>
<accession>A0A1E2V5Y4</accession>
<dbReference type="Pfam" id="PF09976">
    <property type="entry name" value="TPR_21"/>
    <property type="match status" value="1"/>
</dbReference>
<dbReference type="OrthoDB" id="9789675at2"/>
<proteinExistence type="inferred from homology"/>
<dbReference type="GO" id="GO:0044877">
    <property type="term" value="F:protein-containing complex binding"/>
    <property type="evidence" value="ECO:0007669"/>
    <property type="project" value="InterPro"/>
</dbReference>
<keyword evidence="6" id="KW-0143">Chaperone</keyword>
<comment type="subcellular location">
    <subcellularLocation>
        <location evidence="1">Cell membrane</location>
        <topology evidence="1">Single-pass type II membrane protein</topology>
    </subcellularLocation>
</comment>
<feature type="compositionally biased region" description="Polar residues" evidence="9">
    <location>
        <begin position="194"/>
        <end position="203"/>
    </location>
</feature>
<reference evidence="11 12" key="1">
    <citation type="submission" date="2016-08" db="EMBL/GenBank/DDBJ databases">
        <authorList>
            <person name="Seilhamer J.J."/>
        </authorList>
    </citation>
    <scope>NUCLEOTIDE SEQUENCE [LARGE SCALE GENOMIC DNA]</scope>
    <source>
        <strain evidence="11 12">PH27A</strain>
    </source>
</reference>
<dbReference type="InterPro" id="IPR026039">
    <property type="entry name" value="YfgM"/>
</dbReference>
<evidence type="ECO:0000256" key="1">
    <source>
        <dbReference type="ARBA" id="ARBA00004401"/>
    </source>
</evidence>
<evidence type="ECO:0000256" key="4">
    <source>
        <dbReference type="ARBA" id="ARBA00022989"/>
    </source>
</evidence>
<dbReference type="STRING" id="197479.BFW38_00955"/>
<evidence type="ECO:0000313" key="12">
    <source>
        <dbReference type="Proteomes" id="UP000094291"/>
    </source>
</evidence>
<dbReference type="EMBL" id="MDTQ01000001">
    <property type="protein sequence ID" value="ODC02323.1"/>
    <property type="molecule type" value="Genomic_DNA"/>
</dbReference>